<proteinExistence type="inferred from homology"/>
<dbReference type="InterPro" id="IPR050563">
    <property type="entry name" value="4-hydroxybenzoyl-CoA_TE"/>
</dbReference>
<dbReference type="CDD" id="cd00586">
    <property type="entry name" value="4HBT"/>
    <property type="match status" value="1"/>
</dbReference>
<comment type="caution">
    <text evidence="3">The sequence shown here is derived from an EMBL/GenBank/DDBJ whole genome shotgun (WGS) entry which is preliminary data.</text>
</comment>
<evidence type="ECO:0000256" key="2">
    <source>
        <dbReference type="ARBA" id="ARBA00022801"/>
    </source>
</evidence>
<dbReference type="EMBL" id="LNQE01000655">
    <property type="protein sequence ID" value="KUG25552.1"/>
    <property type="molecule type" value="Genomic_DNA"/>
</dbReference>
<dbReference type="InterPro" id="IPR029069">
    <property type="entry name" value="HotDog_dom_sf"/>
</dbReference>
<keyword evidence="2" id="KW-0378">Hydrolase</keyword>
<dbReference type="Pfam" id="PF13279">
    <property type="entry name" value="4HBT_2"/>
    <property type="match status" value="1"/>
</dbReference>
<reference evidence="3" key="1">
    <citation type="journal article" date="2015" name="Proc. Natl. Acad. Sci. U.S.A.">
        <title>Networks of energetic and metabolic interactions define dynamics in microbial communities.</title>
        <authorList>
            <person name="Embree M."/>
            <person name="Liu J.K."/>
            <person name="Al-Bassam M.M."/>
            <person name="Zengler K."/>
        </authorList>
    </citation>
    <scope>NUCLEOTIDE SEQUENCE</scope>
</reference>
<evidence type="ECO:0000313" key="3">
    <source>
        <dbReference type="EMBL" id="KUG25552.1"/>
    </source>
</evidence>
<sequence>MVHNHCDYFESAHLDDNLIIYTRIQEVKNSSFSFEHIVEKVSTQKIIAKGGGTVVHIDKSIQKSIPLPEEFYKAVKSYEKDVAILKNKE</sequence>
<dbReference type="SUPFAM" id="SSF54637">
    <property type="entry name" value="Thioesterase/thiol ester dehydrase-isomerase"/>
    <property type="match status" value="1"/>
</dbReference>
<dbReference type="AlphaFoldDB" id="A0A0W8FXE2"/>
<dbReference type="PANTHER" id="PTHR31793:SF27">
    <property type="entry name" value="NOVEL THIOESTERASE SUPERFAMILY DOMAIN AND SAPOSIN A-TYPE DOMAIN CONTAINING PROTEIN (0610012H03RIK)"/>
    <property type="match status" value="1"/>
</dbReference>
<gene>
    <name evidence="3" type="ORF">ASZ90_004628</name>
</gene>
<evidence type="ECO:0000256" key="1">
    <source>
        <dbReference type="ARBA" id="ARBA00005953"/>
    </source>
</evidence>
<name>A0A0W8FXE2_9ZZZZ</name>
<dbReference type="Gene3D" id="3.10.129.10">
    <property type="entry name" value="Hotdog Thioesterase"/>
    <property type="match status" value="1"/>
</dbReference>
<dbReference type="PANTHER" id="PTHR31793">
    <property type="entry name" value="4-HYDROXYBENZOYL-COA THIOESTERASE FAMILY MEMBER"/>
    <property type="match status" value="1"/>
</dbReference>
<protein>
    <submittedName>
        <fullName evidence="3">Uncharacterized protein</fullName>
    </submittedName>
</protein>
<organism evidence="3">
    <name type="scientific">hydrocarbon metagenome</name>
    <dbReference type="NCBI Taxonomy" id="938273"/>
    <lineage>
        <taxon>unclassified sequences</taxon>
        <taxon>metagenomes</taxon>
        <taxon>ecological metagenomes</taxon>
    </lineage>
</organism>
<dbReference type="GO" id="GO:0047617">
    <property type="term" value="F:fatty acyl-CoA hydrolase activity"/>
    <property type="evidence" value="ECO:0007669"/>
    <property type="project" value="TreeGrafter"/>
</dbReference>
<accession>A0A0W8FXE2</accession>
<comment type="similarity">
    <text evidence="1">Belongs to the 4-hydroxybenzoyl-CoA thioesterase family.</text>
</comment>